<dbReference type="InterPro" id="IPR035925">
    <property type="entry name" value="BSD_dom_sf"/>
</dbReference>
<dbReference type="InterPro" id="IPR005607">
    <property type="entry name" value="BSD_dom"/>
</dbReference>
<evidence type="ECO:0000313" key="9">
    <source>
        <dbReference type="Proteomes" id="UP000193719"/>
    </source>
</evidence>
<feature type="domain" description="BSD" evidence="7">
    <location>
        <begin position="203"/>
        <end position="255"/>
    </location>
</feature>
<dbReference type="EMBL" id="MCFH01000008">
    <property type="protein sequence ID" value="ORX56121.1"/>
    <property type="molecule type" value="Genomic_DNA"/>
</dbReference>
<dbReference type="GO" id="GO:0000439">
    <property type="term" value="C:transcription factor TFIIH core complex"/>
    <property type="evidence" value="ECO:0007669"/>
    <property type="project" value="InterPro"/>
</dbReference>
<evidence type="ECO:0000256" key="4">
    <source>
        <dbReference type="ARBA" id="ARBA00023015"/>
    </source>
</evidence>
<dbReference type="Gene3D" id="2.30.29.30">
    <property type="entry name" value="Pleckstrin-homology domain (PH domain)/Phosphotyrosine-binding domain (PTB)"/>
    <property type="match status" value="1"/>
</dbReference>
<dbReference type="CDD" id="cd13229">
    <property type="entry name" value="PH_TFIIH"/>
    <property type="match status" value="1"/>
</dbReference>
<dbReference type="SUPFAM" id="SSF50729">
    <property type="entry name" value="PH domain-like"/>
    <property type="match status" value="1"/>
</dbReference>
<dbReference type="GO" id="GO:0006351">
    <property type="term" value="P:DNA-templated transcription"/>
    <property type="evidence" value="ECO:0007669"/>
    <property type="project" value="InterPro"/>
</dbReference>
<accession>A0A1Y1VI21</accession>
<dbReference type="Gene3D" id="6.10.140.1200">
    <property type="match status" value="1"/>
</dbReference>
<dbReference type="InterPro" id="IPR013876">
    <property type="entry name" value="TFIIH_BTF_p62_N"/>
</dbReference>
<sequence length="564" mass="66352">MKLEAGEELLLSFPAMVKKKDGTIHITNCRLAWTLEKTKEILISLPFNSIKSQSINAATSAKIMLRVVIVGQSHKKEQFRTFTFTSDNAVSDREKIKNALAAALQKIYQKHQNSTVLNENPQLNETLNENKTLLTSKEIQIRQDILKNYKDLMKLHMELVLNGLLSEEEFWSIRQNMLENEKFTQKKGQASSSLADIRPTHNEGNDIKYTITTEIIHSIFMHYPSVKRAYDENVPDKVNEKDFWKRYFSSKFFHRNRTQGKSHIDTKDPIFDKCLEEDKFTGPSEEEIEKVPLLIDLTATEQNQFEGYGTKPDFTMIGGSSKSNMQLIRKFNHHSEIILNSLHTINQEDKVEINNEIKKNLVFNDLTTKEEEIQMPLQIKDQKRYFESQVTLTNQTIDKKILKKEEFANYLENFKIWHLHLNNINNDNLHNIFEEVFNKLNNDVIVYNQDKLSQLNKDLNELPHSAQQEINTYQLVYNELLKHFWFYMPIKSDESKETVDKLIKILKNTEERFNQFHSKLIHEYQNKAITSKELFNSLSKSIKRAYQVYDEQVEVYNKKRIKIQ</sequence>
<evidence type="ECO:0000256" key="5">
    <source>
        <dbReference type="ARBA" id="ARBA00023163"/>
    </source>
</evidence>
<keyword evidence="4" id="KW-0805">Transcription regulation</keyword>
<dbReference type="STRING" id="1754191.A0A1Y1VI21"/>
<dbReference type="AlphaFoldDB" id="A0A1Y1VI21"/>
<evidence type="ECO:0000259" key="7">
    <source>
        <dbReference type="PROSITE" id="PS50858"/>
    </source>
</evidence>
<proteinExistence type="inferred from homology"/>
<dbReference type="Gene3D" id="1.10.3970.10">
    <property type="entry name" value="BSD domain"/>
    <property type="match status" value="1"/>
</dbReference>
<protein>
    <recommendedName>
        <fullName evidence="7">BSD domain-containing protein</fullName>
    </recommendedName>
</protein>
<dbReference type="PROSITE" id="PS50858">
    <property type="entry name" value="BSD"/>
    <property type="match status" value="2"/>
</dbReference>
<evidence type="ECO:0000256" key="6">
    <source>
        <dbReference type="ARBA" id="ARBA00023242"/>
    </source>
</evidence>
<dbReference type="SUPFAM" id="SSF140383">
    <property type="entry name" value="BSD domain-like"/>
    <property type="match status" value="2"/>
</dbReference>
<dbReference type="GO" id="GO:0006289">
    <property type="term" value="P:nucleotide-excision repair"/>
    <property type="evidence" value="ECO:0007669"/>
    <property type="project" value="InterPro"/>
</dbReference>
<dbReference type="Proteomes" id="UP000193719">
    <property type="component" value="Unassembled WGS sequence"/>
</dbReference>
<dbReference type="OrthoDB" id="360521at2759"/>
<keyword evidence="5" id="KW-0804">Transcription</keyword>
<dbReference type="PANTHER" id="PTHR12856">
    <property type="entry name" value="TRANSCRIPTION INITIATION FACTOR IIH-RELATED"/>
    <property type="match status" value="1"/>
</dbReference>
<reference evidence="8 9" key="2">
    <citation type="submission" date="2016-08" db="EMBL/GenBank/DDBJ databases">
        <title>Pervasive Adenine N6-methylation of Active Genes in Fungi.</title>
        <authorList>
            <consortium name="DOE Joint Genome Institute"/>
            <person name="Mondo S.J."/>
            <person name="Dannebaum R.O."/>
            <person name="Kuo R.C."/>
            <person name="Labutti K."/>
            <person name="Haridas S."/>
            <person name="Kuo A."/>
            <person name="Salamov A."/>
            <person name="Ahrendt S.R."/>
            <person name="Lipzen A."/>
            <person name="Sullivan W."/>
            <person name="Andreopoulos W.B."/>
            <person name="Clum A."/>
            <person name="Lindquist E."/>
            <person name="Daum C."/>
            <person name="Ramamoorthy G.K."/>
            <person name="Gryganskyi A."/>
            <person name="Culley D."/>
            <person name="Magnuson J.K."/>
            <person name="James T.Y."/>
            <person name="O'Malley M.A."/>
            <person name="Stajich J.E."/>
            <person name="Spatafora J.W."/>
            <person name="Visel A."/>
            <person name="Grigoriev I.V."/>
        </authorList>
    </citation>
    <scope>NUCLEOTIDE SEQUENCE [LARGE SCALE GENOMIC DNA]</scope>
    <source>
        <strain evidence="9">finn</strain>
    </source>
</reference>
<dbReference type="Pfam" id="PF08567">
    <property type="entry name" value="PH_TFIIH"/>
    <property type="match status" value="1"/>
</dbReference>
<keyword evidence="6" id="KW-0539">Nucleus</keyword>
<evidence type="ECO:0000256" key="1">
    <source>
        <dbReference type="ARBA" id="ARBA00004123"/>
    </source>
</evidence>
<organism evidence="8 9">
    <name type="scientific">Piromyces finnis</name>
    <dbReference type="NCBI Taxonomy" id="1754191"/>
    <lineage>
        <taxon>Eukaryota</taxon>
        <taxon>Fungi</taxon>
        <taxon>Fungi incertae sedis</taxon>
        <taxon>Chytridiomycota</taxon>
        <taxon>Chytridiomycota incertae sedis</taxon>
        <taxon>Neocallimastigomycetes</taxon>
        <taxon>Neocallimastigales</taxon>
        <taxon>Neocallimastigaceae</taxon>
        <taxon>Piromyces</taxon>
    </lineage>
</organism>
<keyword evidence="9" id="KW-1185">Reference proteome</keyword>
<comment type="subcellular location">
    <subcellularLocation>
        <location evidence="1">Nucleus</location>
    </subcellularLocation>
</comment>
<feature type="domain" description="BSD" evidence="7">
    <location>
        <begin position="128"/>
        <end position="182"/>
    </location>
</feature>
<gene>
    <name evidence="8" type="ORF">BCR36DRAFT_321036</name>
</gene>
<keyword evidence="3" id="KW-0677">Repeat</keyword>
<evidence type="ECO:0000256" key="3">
    <source>
        <dbReference type="ARBA" id="ARBA00022737"/>
    </source>
</evidence>
<dbReference type="InterPro" id="IPR027079">
    <property type="entry name" value="Tfb1/GTF2H1"/>
</dbReference>
<dbReference type="SMART" id="SM00751">
    <property type="entry name" value="BSD"/>
    <property type="match status" value="2"/>
</dbReference>
<dbReference type="Pfam" id="PF03909">
    <property type="entry name" value="BSD"/>
    <property type="match status" value="2"/>
</dbReference>
<dbReference type="InterPro" id="IPR011993">
    <property type="entry name" value="PH-like_dom_sf"/>
</dbReference>
<comment type="caution">
    <text evidence="8">The sequence shown here is derived from an EMBL/GenBank/DDBJ whole genome shotgun (WGS) entry which is preliminary data.</text>
</comment>
<evidence type="ECO:0000256" key="2">
    <source>
        <dbReference type="ARBA" id="ARBA00009448"/>
    </source>
</evidence>
<reference evidence="8 9" key="1">
    <citation type="submission" date="2016-08" db="EMBL/GenBank/DDBJ databases">
        <title>Genomes of anaerobic fungi encode conserved fungal cellulosomes for biomass hydrolysis.</title>
        <authorList>
            <consortium name="DOE Joint Genome Institute"/>
            <person name="Haitjema C.H."/>
            <person name="Gilmore S.P."/>
            <person name="Henske J.K."/>
            <person name="Solomon K.V."/>
            <person name="De Groot R."/>
            <person name="Kuo A."/>
            <person name="Mondo S.J."/>
            <person name="Salamov A.A."/>
            <person name="Labutti K."/>
            <person name="Zhao Z."/>
            <person name="Chiniquy J."/>
            <person name="Barry K."/>
            <person name="Brewer H.M."/>
            <person name="Purvine S.O."/>
            <person name="Wright A.T."/>
            <person name="Boxma B."/>
            <person name="Van Alen T."/>
            <person name="Hackstein J.H."/>
            <person name="Baker S.E."/>
            <person name="Grigoriev I.V."/>
            <person name="O'Malley M.A."/>
        </authorList>
    </citation>
    <scope>NUCLEOTIDE SEQUENCE [LARGE SCALE GENOMIC DNA]</scope>
    <source>
        <strain evidence="9">finn</strain>
    </source>
</reference>
<comment type="similarity">
    <text evidence="2">Belongs to the TFB1 family.</text>
</comment>
<name>A0A1Y1VI21_9FUNG</name>
<evidence type="ECO:0000313" key="8">
    <source>
        <dbReference type="EMBL" id="ORX56121.1"/>
    </source>
</evidence>